<evidence type="ECO:0000256" key="6">
    <source>
        <dbReference type="ARBA" id="ARBA00016741"/>
    </source>
</evidence>
<dbReference type="GO" id="GO:0005759">
    <property type="term" value="C:mitochondrial matrix"/>
    <property type="evidence" value="ECO:0007669"/>
    <property type="project" value="UniProtKB-SubCell"/>
</dbReference>
<dbReference type="EnsemblMetazoa" id="XM_011673547">
    <property type="protein sequence ID" value="XP_011671849"/>
    <property type="gene ID" value="LOC100889464"/>
</dbReference>
<feature type="domain" description="Peptidase M16 N-terminal" evidence="13">
    <location>
        <begin position="83"/>
        <end position="232"/>
    </location>
</feature>
<dbReference type="PANTHER" id="PTHR11851">
    <property type="entry name" value="METALLOPROTEASE"/>
    <property type="match status" value="1"/>
</dbReference>
<dbReference type="Pfam" id="PF05193">
    <property type="entry name" value="Peptidase_M16_C"/>
    <property type="match status" value="1"/>
</dbReference>
<reference evidence="15" key="2">
    <citation type="submission" date="2021-01" db="UniProtKB">
        <authorList>
            <consortium name="EnsemblMetazoa"/>
        </authorList>
    </citation>
    <scope>IDENTIFICATION</scope>
</reference>
<dbReference type="Gene3D" id="3.30.830.10">
    <property type="entry name" value="Metalloenzyme, LuxS/M16 peptidase-like"/>
    <property type="match status" value="2"/>
</dbReference>
<dbReference type="InterPro" id="IPR011765">
    <property type="entry name" value="Pept_M16_N"/>
</dbReference>
<dbReference type="GO" id="GO:0046872">
    <property type="term" value="F:metal ion binding"/>
    <property type="evidence" value="ECO:0007669"/>
    <property type="project" value="InterPro"/>
</dbReference>
<comment type="subunit">
    <text evidence="5">Heterodimer of PMPCA (alpha) and PMPCB (beta) subunits, forming the mitochondrial processing protease (MPP) in which PMPCA is involved in substrate recognition and binding and PMPCB is the catalytic subunit.</text>
</comment>
<proteinExistence type="inferred from homology"/>
<evidence type="ECO:0000256" key="8">
    <source>
        <dbReference type="ARBA" id="ARBA00022946"/>
    </source>
</evidence>
<dbReference type="SUPFAM" id="SSF63411">
    <property type="entry name" value="LuxS/MPP-like metallohydrolase"/>
    <property type="match status" value="2"/>
</dbReference>
<dbReference type="FunFam" id="3.30.830.10:FF:000014">
    <property type="entry name" value="Mitochondrial-processing peptidase alpha subunit, mitochondrial"/>
    <property type="match status" value="1"/>
</dbReference>
<evidence type="ECO:0000259" key="14">
    <source>
        <dbReference type="Pfam" id="PF05193"/>
    </source>
</evidence>
<dbReference type="OrthoDB" id="277191at2759"/>
<name>A0A7M7HK43_STRPU</name>
<accession>A0A7M7HK43</accession>
<evidence type="ECO:0000256" key="1">
    <source>
        <dbReference type="ARBA" id="ARBA00002123"/>
    </source>
</evidence>
<keyword evidence="16" id="KW-1185">Reference proteome</keyword>
<dbReference type="AlphaFoldDB" id="A0A7M7HK43"/>
<comment type="function">
    <text evidence="1">Substrate recognition and binding subunit of the essential mitochondrial processing protease (MPP), which cleaves the mitochondrial sequence off newly imported precursors proteins.</text>
</comment>
<dbReference type="RefSeq" id="XP_011671849.2">
    <property type="nucleotide sequence ID" value="XM_011673547.2"/>
</dbReference>
<comment type="subcellular location">
    <subcellularLocation>
        <location evidence="2">Mitochondrion inner membrane</location>
    </subcellularLocation>
    <subcellularLocation>
        <location evidence="3">Mitochondrion matrix</location>
    </subcellularLocation>
</comment>
<dbReference type="InterPro" id="IPR050361">
    <property type="entry name" value="MPP/UQCRC_Complex"/>
</dbReference>
<dbReference type="GO" id="GO:0005739">
    <property type="term" value="C:mitochondrion"/>
    <property type="evidence" value="ECO:0000318"/>
    <property type="project" value="GO_Central"/>
</dbReference>
<evidence type="ECO:0000256" key="9">
    <source>
        <dbReference type="ARBA" id="ARBA00023128"/>
    </source>
</evidence>
<dbReference type="InParanoid" id="A0A7M7HK43"/>
<dbReference type="FunFam" id="3.30.830.10:FF:000010">
    <property type="entry name" value="Mitochondrial-processing peptidase alpha subunit, mitochondrial"/>
    <property type="match status" value="1"/>
</dbReference>
<evidence type="ECO:0000256" key="4">
    <source>
        <dbReference type="ARBA" id="ARBA00007261"/>
    </source>
</evidence>
<keyword evidence="10" id="KW-0472">Membrane</keyword>
<dbReference type="Pfam" id="PF00675">
    <property type="entry name" value="Peptidase_M16"/>
    <property type="match status" value="1"/>
</dbReference>
<evidence type="ECO:0000256" key="3">
    <source>
        <dbReference type="ARBA" id="ARBA00004305"/>
    </source>
</evidence>
<evidence type="ECO:0000256" key="5">
    <source>
        <dbReference type="ARBA" id="ARBA00011587"/>
    </source>
</evidence>
<keyword evidence="7" id="KW-0999">Mitochondrion inner membrane</keyword>
<dbReference type="CTD" id="23203"/>
<dbReference type="PANTHER" id="PTHR11851:SF49">
    <property type="entry name" value="MITOCHONDRIAL-PROCESSING PEPTIDASE SUBUNIT ALPHA"/>
    <property type="match status" value="1"/>
</dbReference>
<evidence type="ECO:0000259" key="13">
    <source>
        <dbReference type="Pfam" id="PF00675"/>
    </source>
</evidence>
<dbReference type="GO" id="GO:0005743">
    <property type="term" value="C:mitochondrial inner membrane"/>
    <property type="evidence" value="ECO:0007669"/>
    <property type="project" value="UniProtKB-SubCell"/>
</dbReference>
<keyword evidence="9" id="KW-0496">Mitochondrion</keyword>
<dbReference type="Proteomes" id="UP000007110">
    <property type="component" value="Unassembled WGS sequence"/>
</dbReference>
<evidence type="ECO:0000313" key="15">
    <source>
        <dbReference type="EnsemblMetazoa" id="XP_011671849"/>
    </source>
</evidence>
<sequence>MASRVSRRIAQKFTKYQHSCSFWNRPRKSSLLCQRQYCSAGSASPVEGVPLTQPLPGIPQPIYAAVSHDVVHTDITTLDNGLRVASMNKFGQFCTVGVLVNSGSRHEIGYPKGIAHFMEKTAFGETEKFESRDEILQSLEEHGGICDCQASRDTLVYGVSANRGGLEDVIHLLSEVVFKPKLSDTEIEDSRQAILFELEALDMAPDPEIMMTELIHAAAYKNNTLGLPRVCPTENIPLIGRPTLLQYMNNYLVPERMVLAGVGMDHEALVDLAKRYFVNTKPTWSTPEIQEMGGRVDKSISQYFGGLQKINKDMSNIAPGTPIPELAHVILALESCGHQDSDFISFAVLNMLMGGGGSFSAGGPGKGMYTRLYLNVLNRYHWMYSAAAVHYSYEDSGIFCIQASCHPSMVRELLEVIVREFVYMAGTVEEVELSRAKRQLQSMLMMNLESRPVVFEDIGRQVLATGNRKHPREYVELIEKVTAADIKRVARRMLQSQPSVAALGDLTKLPDYADIQAGLLHKEGRLPRKYAFFRR</sequence>
<feature type="domain" description="Peptidase M16 C-terminal" evidence="14">
    <location>
        <begin position="242"/>
        <end position="440"/>
    </location>
</feature>
<comment type="similarity">
    <text evidence="4">Belongs to the peptidase M16 family.</text>
</comment>
<dbReference type="GO" id="GO:0006627">
    <property type="term" value="P:protein processing involved in protein targeting to mitochondrion"/>
    <property type="evidence" value="ECO:0000318"/>
    <property type="project" value="GO_Central"/>
</dbReference>
<dbReference type="KEGG" id="spu:100889464"/>
<dbReference type="GeneID" id="100889464"/>
<dbReference type="InterPro" id="IPR007863">
    <property type="entry name" value="Peptidase_M16_C"/>
</dbReference>
<evidence type="ECO:0000256" key="12">
    <source>
        <dbReference type="ARBA" id="ARBA00032315"/>
    </source>
</evidence>
<dbReference type="InterPro" id="IPR011249">
    <property type="entry name" value="Metalloenz_LuxS/M16"/>
</dbReference>
<evidence type="ECO:0000256" key="7">
    <source>
        <dbReference type="ARBA" id="ARBA00022792"/>
    </source>
</evidence>
<evidence type="ECO:0000256" key="11">
    <source>
        <dbReference type="ARBA" id="ARBA00030006"/>
    </source>
</evidence>
<dbReference type="OMA" id="LKYHHSP"/>
<evidence type="ECO:0000256" key="10">
    <source>
        <dbReference type="ARBA" id="ARBA00023136"/>
    </source>
</evidence>
<evidence type="ECO:0000256" key="2">
    <source>
        <dbReference type="ARBA" id="ARBA00004273"/>
    </source>
</evidence>
<reference evidence="16" key="1">
    <citation type="submission" date="2015-02" db="EMBL/GenBank/DDBJ databases">
        <title>Genome sequencing for Strongylocentrotus purpuratus.</title>
        <authorList>
            <person name="Murali S."/>
            <person name="Liu Y."/>
            <person name="Vee V."/>
            <person name="English A."/>
            <person name="Wang M."/>
            <person name="Skinner E."/>
            <person name="Han Y."/>
            <person name="Muzny D.M."/>
            <person name="Worley K.C."/>
            <person name="Gibbs R.A."/>
        </authorList>
    </citation>
    <scope>NUCLEOTIDE SEQUENCE</scope>
</reference>
<keyword evidence="8" id="KW-0809">Transit peptide</keyword>
<evidence type="ECO:0000313" key="16">
    <source>
        <dbReference type="Proteomes" id="UP000007110"/>
    </source>
</evidence>
<protein>
    <recommendedName>
        <fullName evidence="6">Mitochondrial-processing peptidase subunit alpha</fullName>
    </recommendedName>
    <alternativeName>
        <fullName evidence="11">Alpha-MPP</fullName>
    </alternativeName>
    <alternativeName>
        <fullName evidence="12">Inactive zinc metalloprotease alpha</fullName>
    </alternativeName>
</protein>
<organism evidence="15 16">
    <name type="scientific">Strongylocentrotus purpuratus</name>
    <name type="common">Purple sea urchin</name>
    <dbReference type="NCBI Taxonomy" id="7668"/>
    <lineage>
        <taxon>Eukaryota</taxon>
        <taxon>Metazoa</taxon>
        <taxon>Echinodermata</taxon>
        <taxon>Eleutherozoa</taxon>
        <taxon>Echinozoa</taxon>
        <taxon>Echinoidea</taxon>
        <taxon>Euechinoidea</taxon>
        <taxon>Echinacea</taxon>
        <taxon>Camarodonta</taxon>
        <taxon>Echinidea</taxon>
        <taxon>Strongylocentrotidae</taxon>
        <taxon>Strongylocentrotus</taxon>
    </lineage>
</organism>